<dbReference type="VEuPathDB" id="FungiDB:SPSK_10686"/>
<dbReference type="SUPFAM" id="SSF55920">
    <property type="entry name" value="Creatinase/aminopeptidase"/>
    <property type="match status" value="1"/>
</dbReference>
<dbReference type="Proteomes" id="UP000033710">
    <property type="component" value="Unassembled WGS sequence"/>
</dbReference>
<feature type="chain" id="PRO_5002455518" evidence="1">
    <location>
        <begin position="24"/>
        <end position="509"/>
    </location>
</feature>
<dbReference type="EMBL" id="AXCR01000001">
    <property type="protein sequence ID" value="KJR89506.1"/>
    <property type="molecule type" value="Genomic_DNA"/>
</dbReference>
<protein>
    <submittedName>
        <fullName evidence="2">Uncharacterized protein</fullName>
    </submittedName>
</protein>
<evidence type="ECO:0000256" key="1">
    <source>
        <dbReference type="SAM" id="SignalP"/>
    </source>
</evidence>
<organism evidence="2 3">
    <name type="scientific">Sporothrix schenckii 1099-18</name>
    <dbReference type="NCBI Taxonomy" id="1397361"/>
    <lineage>
        <taxon>Eukaryota</taxon>
        <taxon>Fungi</taxon>
        <taxon>Dikarya</taxon>
        <taxon>Ascomycota</taxon>
        <taxon>Pezizomycotina</taxon>
        <taxon>Sordariomycetes</taxon>
        <taxon>Sordariomycetidae</taxon>
        <taxon>Ophiostomatales</taxon>
        <taxon>Ophiostomataceae</taxon>
        <taxon>Sporothrix</taxon>
    </lineage>
</organism>
<reference evidence="2 3" key="2">
    <citation type="journal article" date="2015" name="Eukaryot. Cell">
        <title>Asexual propagation of a virulent clone complex in a human and feline outbreak of sporotrichosis.</title>
        <authorList>
            <person name="Teixeira Mde M."/>
            <person name="Rodrigues A.M."/>
            <person name="Tsui C.K."/>
            <person name="de Almeida L.G."/>
            <person name="Van Diepeningen A.D."/>
            <person name="van den Ende B.G."/>
            <person name="Fernandes G.F."/>
            <person name="Kano R."/>
            <person name="Hamelin R.C."/>
            <person name="Lopes-Bezerra L.M."/>
            <person name="Vasconcelos A.T."/>
            <person name="de Hoog S."/>
            <person name="de Camargo Z.P."/>
            <person name="Felipe M.S."/>
        </authorList>
    </citation>
    <scope>NUCLEOTIDE SEQUENCE [LARGE SCALE GENOMIC DNA]</scope>
    <source>
        <strain evidence="2 3">1099-18</strain>
    </source>
</reference>
<dbReference type="Gene3D" id="3.90.230.10">
    <property type="entry name" value="Creatinase/methionine aminopeptidase superfamily"/>
    <property type="match status" value="1"/>
</dbReference>
<proteinExistence type="predicted"/>
<evidence type="ECO:0000313" key="3">
    <source>
        <dbReference type="Proteomes" id="UP000033710"/>
    </source>
</evidence>
<feature type="signal peptide" evidence="1">
    <location>
        <begin position="1"/>
        <end position="23"/>
    </location>
</feature>
<accession>A0A0F2MMV8</accession>
<dbReference type="RefSeq" id="XP_016592182.1">
    <property type="nucleotide sequence ID" value="XM_016737005.1"/>
</dbReference>
<reference evidence="2 3" key="1">
    <citation type="journal article" date="2014" name="BMC Genomics">
        <title>Comparative genomics of the major fungal agents of human and animal Sporotrichosis: Sporothrix schenckii and Sporothrix brasiliensis.</title>
        <authorList>
            <person name="Teixeira M.M."/>
            <person name="de Almeida L.G."/>
            <person name="Kubitschek-Barreira P."/>
            <person name="Alves F.L."/>
            <person name="Kioshima E.S."/>
            <person name="Abadio A.K."/>
            <person name="Fernandes L."/>
            <person name="Derengowski L.S."/>
            <person name="Ferreira K.S."/>
            <person name="Souza R.C."/>
            <person name="Ruiz J.C."/>
            <person name="de Andrade N.C."/>
            <person name="Paes H.C."/>
            <person name="Nicola A.M."/>
            <person name="Albuquerque P."/>
            <person name="Gerber A.L."/>
            <person name="Martins V.P."/>
            <person name="Peconick L.D."/>
            <person name="Neto A.V."/>
            <person name="Chaucanez C.B."/>
            <person name="Silva P.A."/>
            <person name="Cunha O.L."/>
            <person name="de Oliveira F.F."/>
            <person name="dos Santos T.C."/>
            <person name="Barros A.L."/>
            <person name="Soares M.A."/>
            <person name="de Oliveira L.M."/>
            <person name="Marini M.M."/>
            <person name="Villalobos-Duno H."/>
            <person name="Cunha M.M."/>
            <person name="de Hoog S."/>
            <person name="da Silveira J.F."/>
            <person name="Henrissat B."/>
            <person name="Nino-Vega G.A."/>
            <person name="Cisalpino P.S."/>
            <person name="Mora-Montes H.M."/>
            <person name="Almeida S.R."/>
            <person name="Stajich J.E."/>
            <person name="Lopes-Bezerra L.M."/>
            <person name="Vasconcelos A.T."/>
            <person name="Felipe M.S."/>
        </authorList>
    </citation>
    <scope>NUCLEOTIDE SEQUENCE [LARGE SCALE GENOMIC DNA]</scope>
    <source>
        <strain evidence="2 3">1099-18</strain>
    </source>
</reference>
<gene>
    <name evidence="2" type="ORF">SPSK_10686</name>
</gene>
<comment type="caution">
    <text evidence="2">The sequence shown here is derived from an EMBL/GenBank/DDBJ whole genome shotgun (WGS) entry which is preliminary data.</text>
</comment>
<dbReference type="KEGG" id="ssck:SPSK_10686"/>
<sequence>MRLLAGLLVWTSTALCTVASASALSSSSSSPPQYHTLPPLREQAAVQNAWTAERKTIVPDLLHKHGVDAWLMSQREYAEDTVFWSLKAAAQFSARRRTTYLYLLGNDSAIRAAAPTAGTQALVSAASGRTATELVWIDNTPALWAELRAVLAAADPARIAINAAEELAFSSGMHAGELAAVKRGLGDTWSARLVDDVPLVAIEFVATMVPGRLAWYRRLQETAWAVIADAFSARVVTPGTTTTTDVEWWMRDRLQAQNMTTWFHPTVSVLGGRDSRFAAPSANRAGSDTAFMATENAAPTIQYAAPTIQYGDMLHVDFGITAMGLNTDTQHLGYVVPPVGHPLRAALHDGDNLVPAGLRKGLEAGNRLQDLVREHMGRSVGRSGDAILRDCRAVMDRNGWEGKLYSHPIGDWGHAAGTVIGMTNLQDGVPVLGELPLLANMYYSVELMAEVFVDELNATVQFPLEEDVYWDAETGAFEWVYGRQEHFHLVLPEGEEAAATKQAAGQGEL</sequence>
<dbReference type="GeneID" id="27672282"/>
<evidence type="ECO:0000313" key="2">
    <source>
        <dbReference type="EMBL" id="KJR89506.1"/>
    </source>
</evidence>
<dbReference type="AlphaFoldDB" id="A0A0F2MMV8"/>
<dbReference type="InterPro" id="IPR036005">
    <property type="entry name" value="Creatinase/aminopeptidase-like"/>
</dbReference>
<dbReference type="OrthoDB" id="3632757at2759"/>
<name>A0A0F2MMV8_SPOSC</name>
<keyword evidence="1" id="KW-0732">Signal</keyword>